<sequence>MKFKFLQVLVILLSITKISLGQISVTFPSDRAVFQRNNSNQAVLTVAGYFSGCVDRIEARFIPRVAGQGVQAPSDGSWAIIQSNPVGGNFYGTMPVTGGWYKLEVRAILDNNSVGSNSVEHVGVGEVFVVAGQSNATGGDDNPNGPGSTDDRVNSVNFQNFNANGYSGIAPYSDIKLPCPEFVHLDADTKTAPFGNYAWCWGAFGDKMVEKLQVPVMIFNAGWSSTGIRNWQETINPNGVTTSEFSYTFPTGLPFGHMRVTLNNYVAQLGVRAILWHQGETDNLAERTRADYLKDIRDVIQGSRDLSGKSNLAWVVARVSRFNVGGSTRTWQPVIDAQNDVIGIGSNGADPAYKLPGVFAGPETDPFYDINYRRDEVHFSGPGLISLADWWQEKLNTDFFTQSTPYSATPPPNVSVFRSETADVTLNAPNGWLNYNWLSSNDCHNNLSGTQQWTSTSGDFKLKVTDNLNNTVFSPALRIPTNTTPTAIANNNDLVQQVIYDAKNKLLASDCRIIATIDPQSNSGLINGTLTTKVMIDAAPGTYLNNKYLQRHFDIKTDKTNLNSKFSIYVLQSEFDAFNLVSTTDLPKTPTDQSGKSNLRIIQFQGSSSDGSLGSYNGNRTEITPSDVSWNSILNSWEISFDMNAAGGFFVSVNSNPLPVTLTRFSGYSINQSISLEWATSSETDASHFIIERSSNAINFEPIGKVLAAGDSQTEKQYTFQDNTLQAGLYYYRLKQVDKDQTFEYSRIIGVKTGSETTLKVYPNPVSDLLSIQSEIEINSVEIFNSIGTKMHSESLKSHFYSLEMTQYPAGLYLVKINGQIFKIVKK</sequence>
<dbReference type="NCBIfam" id="TIGR04183">
    <property type="entry name" value="Por_Secre_tail"/>
    <property type="match status" value="1"/>
</dbReference>
<dbReference type="SUPFAM" id="SSF52266">
    <property type="entry name" value="SGNH hydrolase"/>
    <property type="match status" value="1"/>
</dbReference>
<keyword evidence="1" id="KW-0378">Hydrolase</keyword>
<protein>
    <submittedName>
        <fullName evidence="4">Por secretion system C-terminal sorting domain-containing protein</fullName>
    </submittedName>
</protein>
<proteinExistence type="predicted"/>
<dbReference type="InterPro" id="IPR036514">
    <property type="entry name" value="SGNH_hydro_sf"/>
</dbReference>
<keyword evidence="5" id="KW-1185">Reference proteome</keyword>
<dbReference type="GO" id="GO:0016788">
    <property type="term" value="F:hydrolase activity, acting on ester bonds"/>
    <property type="evidence" value="ECO:0007669"/>
    <property type="project" value="UniProtKB-ARBA"/>
</dbReference>
<accession>A0A1H6REY0</accession>
<feature type="domain" description="Secretion system C-terminal sorting" evidence="3">
    <location>
        <begin position="761"/>
        <end position="827"/>
    </location>
</feature>
<dbReference type="Pfam" id="PF18962">
    <property type="entry name" value="Por_Secre_tail"/>
    <property type="match status" value="1"/>
</dbReference>
<gene>
    <name evidence="4" type="ORF">SAMN04487995_1041</name>
</gene>
<evidence type="ECO:0000256" key="1">
    <source>
        <dbReference type="ARBA" id="ARBA00022801"/>
    </source>
</evidence>
<feature type="domain" description="Sialate O-acetylesterase" evidence="2">
    <location>
        <begin position="126"/>
        <end position="339"/>
    </location>
</feature>
<evidence type="ECO:0000259" key="2">
    <source>
        <dbReference type="Pfam" id="PF03629"/>
    </source>
</evidence>
<dbReference type="EMBL" id="FNXY01000002">
    <property type="protein sequence ID" value="SEI51077.1"/>
    <property type="molecule type" value="Genomic_DNA"/>
</dbReference>
<evidence type="ECO:0000313" key="4">
    <source>
        <dbReference type="EMBL" id="SEI51077.1"/>
    </source>
</evidence>
<dbReference type="Gene3D" id="2.60.40.10">
    <property type="entry name" value="Immunoglobulins"/>
    <property type="match status" value="1"/>
</dbReference>
<dbReference type="AlphaFoldDB" id="A0A1H6REY0"/>
<reference evidence="4 5" key="1">
    <citation type="submission" date="2016-10" db="EMBL/GenBank/DDBJ databases">
        <authorList>
            <person name="de Groot N.N."/>
        </authorList>
    </citation>
    <scope>NUCLEOTIDE SEQUENCE [LARGE SCALE GENOMIC DNA]</scope>
    <source>
        <strain evidence="4 5">DSM 19938</strain>
    </source>
</reference>
<evidence type="ECO:0000259" key="3">
    <source>
        <dbReference type="Pfam" id="PF18962"/>
    </source>
</evidence>
<dbReference type="STRING" id="408657.SAMN04487995_1041"/>
<dbReference type="InterPro" id="IPR026444">
    <property type="entry name" value="Secre_tail"/>
</dbReference>
<organism evidence="4 5">
    <name type="scientific">Dyadobacter koreensis</name>
    <dbReference type="NCBI Taxonomy" id="408657"/>
    <lineage>
        <taxon>Bacteria</taxon>
        <taxon>Pseudomonadati</taxon>
        <taxon>Bacteroidota</taxon>
        <taxon>Cytophagia</taxon>
        <taxon>Cytophagales</taxon>
        <taxon>Spirosomataceae</taxon>
        <taxon>Dyadobacter</taxon>
    </lineage>
</organism>
<name>A0A1H6REY0_9BACT</name>
<dbReference type="InterPro" id="IPR013783">
    <property type="entry name" value="Ig-like_fold"/>
</dbReference>
<dbReference type="InterPro" id="IPR005181">
    <property type="entry name" value="SASA"/>
</dbReference>
<dbReference type="RefSeq" id="WP_177196961.1">
    <property type="nucleotide sequence ID" value="NZ_FNXY01000002.1"/>
</dbReference>
<evidence type="ECO:0000313" key="5">
    <source>
        <dbReference type="Proteomes" id="UP000199532"/>
    </source>
</evidence>
<dbReference type="Proteomes" id="UP000199532">
    <property type="component" value="Unassembled WGS sequence"/>
</dbReference>
<dbReference type="Pfam" id="PF03629">
    <property type="entry name" value="SASA"/>
    <property type="match status" value="1"/>
</dbReference>
<dbReference type="Gene3D" id="3.40.50.1110">
    <property type="entry name" value="SGNH hydrolase"/>
    <property type="match status" value="1"/>
</dbReference>